<dbReference type="InterPro" id="IPR036812">
    <property type="entry name" value="NAD(P)_OxRdtase_dom_sf"/>
</dbReference>
<evidence type="ECO:0000313" key="6">
    <source>
        <dbReference type="Proteomes" id="UP000764045"/>
    </source>
</evidence>
<dbReference type="PROSITE" id="PS51318">
    <property type="entry name" value="TAT"/>
    <property type="match status" value="1"/>
</dbReference>
<dbReference type="PANTHER" id="PTHR43312:SF2">
    <property type="entry name" value="OXIDOREDUCTASE"/>
    <property type="match status" value="1"/>
</dbReference>
<protein>
    <submittedName>
        <fullName evidence="5">Aldo/keto reductase</fullName>
    </submittedName>
</protein>
<evidence type="ECO:0000313" key="5">
    <source>
        <dbReference type="EMBL" id="MBM6660404.1"/>
    </source>
</evidence>
<dbReference type="InterPro" id="IPR017896">
    <property type="entry name" value="4Fe4S_Fe-S-bd"/>
</dbReference>
<accession>A0A938WJD3</accession>
<evidence type="ECO:0000256" key="1">
    <source>
        <dbReference type="ARBA" id="ARBA00022723"/>
    </source>
</evidence>
<proteinExistence type="predicted"/>
<dbReference type="Pfam" id="PF13187">
    <property type="entry name" value="Fer4_9"/>
    <property type="match status" value="1"/>
</dbReference>
<keyword evidence="2" id="KW-0408">Iron</keyword>
<dbReference type="EMBL" id="JACJJL010000002">
    <property type="protein sequence ID" value="MBM6660404.1"/>
    <property type="molecule type" value="Genomic_DNA"/>
</dbReference>
<dbReference type="PROSITE" id="PS51379">
    <property type="entry name" value="4FE4S_FER_2"/>
    <property type="match status" value="1"/>
</dbReference>
<dbReference type="Pfam" id="PF00248">
    <property type="entry name" value="Aldo_ket_red"/>
    <property type="match status" value="1"/>
</dbReference>
<dbReference type="AlphaFoldDB" id="A0A938WJD3"/>
<gene>
    <name evidence="5" type="ORF">H6B30_01300</name>
</gene>
<dbReference type="InterPro" id="IPR023210">
    <property type="entry name" value="NADP_OxRdtase_dom"/>
</dbReference>
<dbReference type="SUPFAM" id="SSF51430">
    <property type="entry name" value="NAD(P)-linked oxidoreductase"/>
    <property type="match status" value="1"/>
</dbReference>
<organism evidence="5 6">
    <name type="scientific">Marseilla massiliensis</name>
    <dbReference type="NCBI Taxonomy" id="1841864"/>
    <lineage>
        <taxon>Bacteria</taxon>
        <taxon>Pseudomonadati</taxon>
        <taxon>Bacteroidota</taxon>
        <taxon>Bacteroidia</taxon>
        <taxon>Bacteroidales</taxon>
        <taxon>Prevotellaceae</taxon>
        <taxon>Marseilla</taxon>
    </lineage>
</organism>
<comment type="caution">
    <text evidence="5">The sequence shown here is derived from an EMBL/GenBank/DDBJ whole genome shotgun (WGS) entry which is preliminary data.</text>
</comment>
<dbReference type="GO" id="GO:0046872">
    <property type="term" value="F:metal ion binding"/>
    <property type="evidence" value="ECO:0007669"/>
    <property type="project" value="UniProtKB-KW"/>
</dbReference>
<keyword evidence="6" id="KW-1185">Reference proteome</keyword>
<dbReference type="PROSITE" id="PS00198">
    <property type="entry name" value="4FE4S_FER_1"/>
    <property type="match status" value="1"/>
</dbReference>
<dbReference type="PANTHER" id="PTHR43312">
    <property type="entry name" value="D-THREO-ALDOSE 1-DEHYDROGENASE"/>
    <property type="match status" value="1"/>
</dbReference>
<dbReference type="InterPro" id="IPR006311">
    <property type="entry name" value="TAT_signal"/>
</dbReference>
<dbReference type="InterPro" id="IPR017900">
    <property type="entry name" value="4Fe4S_Fe_S_CS"/>
</dbReference>
<reference evidence="5 6" key="1">
    <citation type="journal article" date="2021" name="Sci. Rep.">
        <title>The distribution of antibiotic resistance genes in chicken gut microbiota commensals.</title>
        <authorList>
            <person name="Juricova H."/>
            <person name="Matiasovicova J."/>
            <person name="Kubasova T."/>
            <person name="Cejkova D."/>
            <person name="Rychlik I."/>
        </authorList>
    </citation>
    <scope>NUCLEOTIDE SEQUENCE [LARGE SCALE GENOMIC DNA]</scope>
    <source>
        <strain evidence="5 6">An819</strain>
    </source>
</reference>
<sequence length="429" mass="47434">MDRRSFIKSGLIAAAVGATAGPEAIAREAGRQAAREQRAKGILNYNPNMQYRPMGRTGVSVSALGFGMLRLPMKGGHVDFEQTTPMVRRAIEGGVNYIDTGRVYLGGESEQAVGKALAGGWRDRVYVTSKMPWWEMQSADDFEKFFDQSRRAIGTDVIDFYHIHMIMHCGWNDYVLPYRLIEKMERLKAQGKIRFMGFSFHDSLQLFKRVVEYTPAWDFCLIQHNYLDYEYEAGVLGPKYAAANGMGLAVMKPVRTGFLAHLPQGMKDALASTCVSKPDTEWALDYLWDMPEVSVAVSGMGAMADVEANLGYAAKARPNMLSHAEREALGAAVYAYRHAPGHIDCTGCYQCIPCPANVAIGYIFAYVYNNYLLHGNMERAMADYTVSMSPVQRGDPASSCTGCGVCMAKCPQHLDIPGLLAKVKQTMGK</sequence>
<dbReference type="Gene3D" id="3.20.20.100">
    <property type="entry name" value="NADP-dependent oxidoreductase domain"/>
    <property type="match status" value="1"/>
</dbReference>
<evidence type="ECO:0000256" key="3">
    <source>
        <dbReference type="ARBA" id="ARBA00023014"/>
    </source>
</evidence>
<name>A0A938WJD3_9BACT</name>
<dbReference type="CDD" id="cd19096">
    <property type="entry name" value="AKR_Fe-S_oxidoreductase"/>
    <property type="match status" value="1"/>
</dbReference>
<keyword evidence="1" id="KW-0479">Metal-binding</keyword>
<evidence type="ECO:0000256" key="2">
    <source>
        <dbReference type="ARBA" id="ARBA00023004"/>
    </source>
</evidence>
<dbReference type="RefSeq" id="WP_205107153.1">
    <property type="nucleotide sequence ID" value="NZ_JACJJL010000002.1"/>
</dbReference>
<feature type="domain" description="4Fe-4S ferredoxin-type" evidence="4">
    <location>
        <begin position="389"/>
        <end position="419"/>
    </location>
</feature>
<dbReference type="GO" id="GO:0051536">
    <property type="term" value="F:iron-sulfur cluster binding"/>
    <property type="evidence" value="ECO:0007669"/>
    <property type="project" value="UniProtKB-KW"/>
</dbReference>
<dbReference type="SUPFAM" id="SSF46548">
    <property type="entry name" value="alpha-helical ferredoxin"/>
    <property type="match status" value="1"/>
</dbReference>
<dbReference type="InterPro" id="IPR053135">
    <property type="entry name" value="AKR2_Oxidoreductase"/>
</dbReference>
<evidence type="ECO:0000259" key="4">
    <source>
        <dbReference type="PROSITE" id="PS51379"/>
    </source>
</evidence>
<keyword evidence="3" id="KW-0411">Iron-sulfur</keyword>
<dbReference type="Proteomes" id="UP000764045">
    <property type="component" value="Unassembled WGS sequence"/>
</dbReference>